<dbReference type="InterPro" id="IPR037383">
    <property type="entry name" value="CCDC87"/>
</dbReference>
<evidence type="ECO:0000313" key="2">
    <source>
        <dbReference type="RefSeq" id="XP_054851602.1"/>
    </source>
</evidence>
<dbReference type="Gene3D" id="1.20.58.1520">
    <property type="match status" value="1"/>
</dbReference>
<dbReference type="Proteomes" id="UP001190640">
    <property type="component" value="Chromosome 1"/>
</dbReference>
<dbReference type="AlphaFoldDB" id="A0AA97K7Y6"/>
<dbReference type="KEGG" id="emc:129340691"/>
<sequence length="866" mass="99934">MATSCSPATDHGLYALEDTEQAAQNLNSQYQRILAPLSLFPTTCNRLRGPVLKETSSLSPSTQKPGVPLSLAAFTQLVKGRLELGPQWENVCARAQRVFREIILAEVKRIWKDAQHSLYDPAFSPQVNREIYQNLVAYIGLVCHHLFLHYLCLMDHCRALGVFTDCANLTRFSAQLSLDCSTFLKVSAVRHRLVMEMKILQNRQPEQTGRSQFRHTSARHLGCRLGFTISHFIKLIRPHMQTLRQKIAKDIKELEDLPTLDLSKIKHLLPVPKPAALSMRQATCAAVTTPCPPTPGSGAKIKREHAHQTVKRSKSLPNMRIGQLLADELGIKLFIRPLTPDLPCHYAESTEDGELKVSKNLTEDLRRLVQGSILKKSQRRAELDEDSELPPLIKALTWRKSNEVHCEQLQRMLCSLQQEHISETQRRHTIIAAPASHPQAATVNLTVHNRMVVKAADLQVSERTYLETVVVDRYPVIYNHLLGEIDNATSKTLDANLSAGEDVKKMYMELMNTIPKDYQKLDIGPLIEPPAVSIELSTCFASSTLTRRKCEQVINEELSKILPAGPFILEEVTDTPTTRNLPFEKKLSKKQRASWFKWWKATFNTDDYLKYISTKDSDYLQVIFHLYNYEEEEEEEHPIIDEAEIKKQEVVRKETRKQAAELQSKKEEYQPGEWNFNTISMGGLGTFFGYDHKPEDLKVLQRRLERLWTVLHFTQQERLDMAIKYSSKRYYLLLPHMLQSWEMAAQCIQDRELLLSELESFEQMASDPNRFFNRATRSFAMRMKESRIRSHLYSKLSQYDSELCIILNHIKETFNDTVTFKGRPYLEKMEWDIVEMMYWLQQERRASSLKKVVQRGQKQQMLPPLT</sequence>
<dbReference type="PANTHER" id="PTHR16078">
    <property type="entry name" value="COILED-COIL DOMAIN-CONTAINING PROTEIN 87"/>
    <property type="match status" value="1"/>
</dbReference>
<protein>
    <submittedName>
        <fullName evidence="2">Coiled-coil domain-containing protein 87</fullName>
    </submittedName>
</protein>
<dbReference type="Pfam" id="PF03999">
    <property type="entry name" value="MAP65_ASE1"/>
    <property type="match status" value="1"/>
</dbReference>
<accession>A0AA97K7Y6</accession>
<dbReference type="GeneID" id="129340691"/>
<gene>
    <name evidence="2" type="primary">CCDC87</name>
</gene>
<dbReference type="RefSeq" id="XP_054851602.1">
    <property type="nucleotide sequence ID" value="XM_054995627.1"/>
</dbReference>
<evidence type="ECO:0000313" key="1">
    <source>
        <dbReference type="Proteomes" id="UP001190640"/>
    </source>
</evidence>
<dbReference type="PANTHER" id="PTHR16078:SF1">
    <property type="entry name" value="COILED-COIL DOMAIN-CONTAINING PROTEIN 87"/>
    <property type="match status" value="1"/>
</dbReference>
<keyword evidence="1" id="KW-1185">Reference proteome</keyword>
<name>A0AA97K7Y6_EUBMA</name>
<proteinExistence type="predicted"/>
<dbReference type="CTD" id="55231"/>
<reference evidence="2" key="1">
    <citation type="submission" date="2025-08" db="UniProtKB">
        <authorList>
            <consortium name="RefSeq"/>
        </authorList>
    </citation>
    <scope>IDENTIFICATION</scope>
    <source>
        <tissue evidence="2">Blood</tissue>
    </source>
</reference>
<organism evidence="1 2">
    <name type="scientific">Eublepharis macularius</name>
    <name type="common">Leopard gecko</name>
    <name type="synonym">Cyrtodactylus macularius</name>
    <dbReference type="NCBI Taxonomy" id="481883"/>
    <lineage>
        <taxon>Eukaryota</taxon>
        <taxon>Metazoa</taxon>
        <taxon>Chordata</taxon>
        <taxon>Craniata</taxon>
        <taxon>Vertebrata</taxon>
        <taxon>Euteleostomi</taxon>
        <taxon>Lepidosauria</taxon>
        <taxon>Squamata</taxon>
        <taxon>Bifurcata</taxon>
        <taxon>Gekkota</taxon>
        <taxon>Eublepharidae</taxon>
        <taxon>Eublepharinae</taxon>
        <taxon>Eublepharis</taxon>
    </lineage>
</organism>